<evidence type="ECO:0000313" key="3">
    <source>
        <dbReference type="Proteomes" id="UP000054567"/>
    </source>
</evidence>
<accession>A0A0J6IJS1</accession>
<gene>
    <name evidence="2" type="ORF">CPAG_08450</name>
</gene>
<dbReference type="VEuPathDB" id="FungiDB:CPAG_08450"/>
<organism evidence="2 3">
    <name type="scientific">Coccidioides posadasii RMSCC 3488</name>
    <dbReference type="NCBI Taxonomy" id="454284"/>
    <lineage>
        <taxon>Eukaryota</taxon>
        <taxon>Fungi</taxon>
        <taxon>Dikarya</taxon>
        <taxon>Ascomycota</taxon>
        <taxon>Pezizomycotina</taxon>
        <taxon>Eurotiomycetes</taxon>
        <taxon>Eurotiomycetidae</taxon>
        <taxon>Onygenales</taxon>
        <taxon>Onygenaceae</taxon>
        <taxon>Coccidioides</taxon>
    </lineage>
</organism>
<proteinExistence type="predicted"/>
<dbReference type="AlphaFoldDB" id="A0A0J6IJS1"/>
<feature type="region of interest" description="Disordered" evidence="1">
    <location>
        <begin position="93"/>
        <end position="149"/>
    </location>
</feature>
<evidence type="ECO:0000256" key="1">
    <source>
        <dbReference type="SAM" id="MobiDB-lite"/>
    </source>
</evidence>
<protein>
    <submittedName>
        <fullName evidence="2">Uncharacterized protein</fullName>
    </submittedName>
</protein>
<dbReference type="EMBL" id="DS268113">
    <property type="protein sequence ID" value="KMM72152.1"/>
    <property type="molecule type" value="Genomic_DNA"/>
</dbReference>
<reference evidence="3" key="3">
    <citation type="journal article" date="2010" name="Genome Res.">
        <title>Population genomic sequencing of Coccidioides fungi reveals recent hybridization and transposon control.</title>
        <authorList>
            <person name="Neafsey D.E."/>
            <person name="Barker B.M."/>
            <person name="Sharpton T.J."/>
            <person name="Stajich J.E."/>
            <person name="Park D.J."/>
            <person name="Whiston E."/>
            <person name="Hung C.-Y."/>
            <person name="McMahan C."/>
            <person name="White J."/>
            <person name="Sykes S."/>
            <person name="Heiman D."/>
            <person name="Young S."/>
            <person name="Zeng Q."/>
            <person name="Abouelleil A."/>
            <person name="Aftuck L."/>
            <person name="Bessette D."/>
            <person name="Brown A."/>
            <person name="FitzGerald M."/>
            <person name="Lui A."/>
            <person name="Macdonald J.P."/>
            <person name="Priest M."/>
            <person name="Orbach M.J."/>
            <person name="Galgiani J.N."/>
            <person name="Kirkland T.N."/>
            <person name="Cole G.T."/>
            <person name="Birren B.W."/>
            <person name="Henn M.R."/>
            <person name="Taylor J.W."/>
            <person name="Rounsley S.D."/>
        </authorList>
    </citation>
    <scope>NUCLEOTIDE SEQUENCE [LARGE SCALE GENOMIC DNA]</scope>
    <source>
        <strain evidence="3">RMSCC 3488</strain>
    </source>
</reference>
<sequence>MGFRWGEGSDVELLQPYTDHSNNCGMPVVLVRTWAAVFELQDMPPKSCRTEESMPIPERGPYVLQIPDRVFLPARKGGGKKTVANHSFRPLHRGRETLGINPGNVDLVSRQTKQPRATATSTRPLTGISRQRRAHQEGTFKRGSRSGQR</sequence>
<name>A0A0J6IJS1_COCPO</name>
<reference evidence="3" key="2">
    <citation type="journal article" date="2009" name="Genome Res.">
        <title>Comparative genomic analyses of the human fungal pathogens Coccidioides and their relatives.</title>
        <authorList>
            <person name="Sharpton T.J."/>
            <person name="Stajich J.E."/>
            <person name="Rounsley S.D."/>
            <person name="Gardner M.J."/>
            <person name="Wortman J.R."/>
            <person name="Jordar V.S."/>
            <person name="Maiti R."/>
            <person name="Kodira C.D."/>
            <person name="Neafsey D.E."/>
            <person name="Zeng Q."/>
            <person name="Hung C.-Y."/>
            <person name="McMahan C."/>
            <person name="Muszewska A."/>
            <person name="Grynberg M."/>
            <person name="Mandel M.A."/>
            <person name="Kellner E.M."/>
            <person name="Barker B.M."/>
            <person name="Galgiani J.N."/>
            <person name="Orbach M.J."/>
            <person name="Kirkland T.N."/>
            <person name="Cole G.T."/>
            <person name="Henn M.R."/>
            <person name="Birren B.W."/>
            <person name="Taylor J.W."/>
        </authorList>
    </citation>
    <scope>NUCLEOTIDE SEQUENCE [LARGE SCALE GENOMIC DNA]</scope>
    <source>
        <strain evidence="3">RMSCC 3488</strain>
    </source>
</reference>
<evidence type="ECO:0000313" key="2">
    <source>
        <dbReference type="EMBL" id="KMM72152.1"/>
    </source>
</evidence>
<feature type="compositionally biased region" description="Polar residues" evidence="1">
    <location>
        <begin position="109"/>
        <end position="124"/>
    </location>
</feature>
<reference evidence="2 3" key="1">
    <citation type="submission" date="2007-06" db="EMBL/GenBank/DDBJ databases">
        <title>The Genome Sequence of Coccidioides posadasii RMSCC_3488.</title>
        <authorList>
            <consortium name="Coccidioides Genome Resources Consortium"/>
            <consortium name="The Broad Institute Genome Sequencing Platform"/>
            <person name="Henn M.R."/>
            <person name="Sykes S."/>
            <person name="Young S."/>
            <person name="Jaffe D."/>
            <person name="Berlin A."/>
            <person name="Alvarez P."/>
            <person name="Butler J."/>
            <person name="Gnerre S."/>
            <person name="Grabherr M."/>
            <person name="Mauceli E."/>
            <person name="Brockman W."/>
            <person name="Kodira C."/>
            <person name="Alvarado L."/>
            <person name="Zeng Q."/>
            <person name="Crawford M."/>
            <person name="Antoine C."/>
            <person name="Devon K."/>
            <person name="Galgiani J."/>
            <person name="Orsborn K."/>
            <person name="Lewis M.L."/>
            <person name="Nusbaum C."/>
            <person name="Galagan J."/>
            <person name="Birren B."/>
        </authorList>
    </citation>
    <scope>NUCLEOTIDE SEQUENCE [LARGE SCALE GENOMIC DNA]</scope>
    <source>
        <strain evidence="2 3">RMSCC 3488</strain>
    </source>
</reference>
<dbReference type="Proteomes" id="UP000054567">
    <property type="component" value="Unassembled WGS sequence"/>
</dbReference>